<dbReference type="AlphaFoldDB" id="A0AA44IH07"/>
<dbReference type="RefSeq" id="WP_168932098.1">
    <property type="nucleotide sequence ID" value="NZ_JABAFD010000004.1"/>
</dbReference>
<evidence type="ECO:0000259" key="1">
    <source>
        <dbReference type="Pfam" id="PF09565"/>
    </source>
</evidence>
<dbReference type="Pfam" id="PF09565">
    <property type="entry name" value="RE_NgoFVII"/>
    <property type="match status" value="1"/>
</dbReference>
<dbReference type="Gene3D" id="3.30.870.10">
    <property type="entry name" value="Endonuclease Chain A"/>
    <property type="match status" value="1"/>
</dbReference>
<evidence type="ECO:0000313" key="2">
    <source>
        <dbReference type="EMBL" id="NME09460.1"/>
    </source>
</evidence>
<keyword evidence="2" id="KW-0378">Hydrolase</keyword>
<gene>
    <name evidence="2" type="ORF">HF875_08005</name>
</gene>
<sequence>MIIGDTMVYNEAISLYEKLSDEFEREWNSITLCSAFLSESAANSIIDLIEKIENVNNLKITIMVGTKNNFTSPSSIKILINYVEKINKNIDVNLRLPLNEDFHMKSYVFIGDNQSKAIVGSANLTDTGLKSKGELMIDINDEETVDEVIEYLDEYLNESVEWEDYIDEYSKIYEKYKPVINNSKMNNLLSKPIRKKSNKRMTIRFTAPTMGTLHKISREVSDRVDNIFEFAKRENKNIISSYSIIYSDVSEEDIKDIKNEYVSGYYFDRPIRIGEEWNIGDSRAICRVGAIVNTLEDEIVMFMKRGCIHYKVTDEIIKIAEKYGIKNDEDYTPENDSMDKYKNFILEYRKTIKNK</sequence>
<keyword evidence="2" id="KW-0540">Nuclease</keyword>
<name>A0AA44IH07_PARBF</name>
<dbReference type="InterPro" id="IPR019065">
    <property type="entry name" value="RE_NgoFVII_N"/>
</dbReference>
<evidence type="ECO:0000313" key="3">
    <source>
        <dbReference type="Proteomes" id="UP000573963"/>
    </source>
</evidence>
<comment type="caution">
    <text evidence="2">The sequence shown here is derived from an EMBL/GenBank/DDBJ whole genome shotgun (WGS) entry which is preliminary data.</text>
</comment>
<dbReference type="Proteomes" id="UP000573963">
    <property type="component" value="Unassembled WGS sequence"/>
</dbReference>
<proteinExistence type="predicted"/>
<feature type="domain" description="Restriction endonuclease type II NgoFVII N-terminal" evidence="1">
    <location>
        <begin position="22"/>
        <end position="161"/>
    </location>
</feature>
<dbReference type="SUPFAM" id="SSF56024">
    <property type="entry name" value="Phospholipase D/nuclease"/>
    <property type="match status" value="1"/>
</dbReference>
<keyword evidence="2" id="KW-0255">Endonuclease</keyword>
<protein>
    <submittedName>
        <fullName evidence="2">NgoFVII family restriction endonuclease</fullName>
    </submittedName>
</protein>
<dbReference type="GO" id="GO:0004519">
    <property type="term" value="F:endonuclease activity"/>
    <property type="evidence" value="ECO:0007669"/>
    <property type="project" value="UniProtKB-KW"/>
</dbReference>
<dbReference type="EMBL" id="JABAFD010000004">
    <property type="protein sequence ID" value="NME09460.1"/>
    <property type="molecule type" value="Genomic_DNA"/>
</dbReference>
<reference evidence="2 3" key="1">
    <citation type="submission" date="2020-04" db="EMBL/GenBank/DDBJ databases">
        <authorList>
            <person name="Hitch T.C.A."/>
            <person name="Wylensek D."/>
            <person name="Clavel T."/>
        </authorList>
    </citation>
    <scope>NUCLEOTIDE SEQUENCE [LARGE SCALE GENOMIC DNA]</scope>
    <source>
        <strain evidence="2 3">Med78_4-601-WT-2</strain>
    </source>
</reference>
<organism evidence="2 3">
    <name type="scientific">Paraclostridium bifermentans</name>
    <name type="common">Clostridium bifermentans</name>
    <dbReference type="NCBI Taxonomy" id="1490"/>
    <lineage>
        <taxon>Bacteria</taxon>
        <taxon>Bacillati</taxon>
        <taxon>Bacillota</taxon>
        <taxon>Clostridia</taxon>
        <taxon>Peptostreptococcales</taxon>
        <taxon>Peptostreptococcaceae</taxon>
        <taxon>Paraclostridium</taxon>
    </lineage>
</organism>
<accession>A0AA44IH07</accession>